<comment type="similarity">
    <text evidence="2">Belongs to the transcriptional coactivator PC4 family.</text>
</comment>
<evidence type="ECO:0000256" key="5">
    <source>
        <dbReference type="ARBA" id="ARBA00023163"/>
    </source>
</evidence>
<reference evidence="9 10" key="1">
    <citation type="submission" date="2024-04" db="EMBL/GenBank/DDBJ databases">
        <title>Tritrichomonas musculus Genome.</title>
        <authorList>
            <person name="Alves-Ferreira E."/>
            <person name="Grigg M."/>
            <person name="Lorenzi H."/>
            <person name="Galac M."/>
        </authorList>
    </citation>
    <scope>NUCLEOTIDE SEQUENCE [LARGE SCALE GENOMIC DNA]</scope>
    <source>
        <strain evidence="9 10">EAF2021</strain>
    </source>
</reference>
<accession>A0ABR2KRR0</accession>
<proteinExistence type="inferred from homology"/>
<gene>
    <name evidence="9" type="ORF">M9Y10_022031</name>
</gene>
<sequence length="112" mass="13194">MSYSEDEMQQENQQQEQQVEKKKKAKTLQDFSTTEKKERAYSFPIGQNASGKRIIQISKFKGKVRIDLREYYNDDNGEWKPTKKGVSLDKAQWEKIQSLMSLINEAIEELEE</sequence>
<protein>
    <submittedName>
        <fullName evidence="9">Transcriptional coactivator</fullName>
    </submittedName>
</protein>
<keyword evidence="10" id="KW-1185">Reference proteome</keyword>
<dbReference type="InterPro" id="IPR009044">
    <property type="entry name" value="ssDNA-bd_transcriptional_reg"/>
</dbReference>
<dbReference type="InterPro" id="IPR045125">
    <property type="entry name" value="Sub1/Tcp4-like"/>
</dbReference>
<dbReference type="Pfam" id="PF02229">
    <property type="entry name" value="PC4"/>
    <property type="match status" value="1"/>
</dbReference>
<name>A0ABR2KRR0_9EUKA</name>
<evidence type="ECO:0000256" key="1">
    <source>
        <dbReference type="ARBA" id="ARBA00004123"/>
    </source>
</evidence>
<keyword evidence="6" id="KW-0539">Nucleus</keyword>
<evidence type="ECO:0000256" key="7">
    <source>
        <dbReference type="SAM" id="MobiDB-lite"/>
    </source>
</evidence>
<feature type="region of interest" description="Disordered" evidence="7">
    <location>
        <begin position="1"/>
        <end position="36"/>
    </location>
</feature>
<comment type="subcellular location">
    <subcellularLocation>
        <location evidence="1">Nucleus</location>
    </subcellularLocation>
</comment>
<organism evidence="9 10">
    <name type="scientific">Tritrichomonas musculus</name>
    <dbReference type="NCBI Taxonomy" id="1915356"/>
    <lineage>
        <taxon>Eukaryota</taxon>
        <taxon>Metamonada</taxon>
        <taxon>Parabasalia</taxon>
        <taxon>Tritrichomonadida</taxon>
        <taxon>Tritrichomonadidae</taxon>
        <taxon>Tritrichomonas</taxon>
    </lineage>
</organism>
<dbReference type="Gene3D" id="2.30.31.10">
    <property type="entry name" value="Transcriptional Coactivator Pc4, Chain A"/>
    <property type="match status" value="1"/>
</dbReference>
<dbReference type="InterPro" id="IPR003173">
    <property type="entry name" value="PC4_C"/>
</dbReference>
<evidence type="ECO:0000259" key="8">
    <source>
        <dbReference type="Pfam" id="PF02229"/>
    </source>
</evidence>
<keyword evidence="3" id="KW-0805">Transcription regulation</keyword>
<evidence type="ECO:0000313" key="9">
    <source>
        <dbReference type="EMBL" id="KAK8893607.1"/>
    </source>
</evidence>
<evidence type="ECO:0000256" key="3">
    <source>
        <dbReference type="ARBA" id="ARBA00023015"/>
    </source>
</evidence>
<evidence type="ECO:0000256" key="4">
    <source>
        <dbReference type="ARBA" id="ARBA00023125"/>
    </source>
</evidence>
<keyword evidence="4" id="KW-0238">DNA-binding</keyword>
<dbReference type="SUPFAM" id="SSF54447">
    <property type="entry name" value="ssDNA-binding transcriptional regulator domain"/>
    <property type="match status" value="1"/>
</dbReference>
<dbReference type="Proteomes" id="UP001470230">
    <property type="component" value="Unassembled WGS sequence"/>
</dbReference>
<evidence type="ECO:0000313" key="10">
    <source>
        <dbReference type="Proteomes" id="UP001470230"/>
    </source>
</evidence>
<feature type="domain" description="Transcriptional coactivator p15 (PC4) C-terminal" evidence="8">
    <location>
        <begin position="48"/>
        <end position="97"/>
    </location>
</feature>
<evidence type="ECO:0000256" key="6">
    <source>
        <dbReference type="ARBA" id="ARBA00023242"/>
    </source>
</evidence>
<evidence type="ECO:0000256" key="2">
    <source>
        <dbReference type="ARBA" id="ARBA00009001"/>
    </source>
</evidence>
<comment type="caution">
    <text evidence="9">The sequence shown here is derived from an EMBL/GenBank/DDBJ whole genome shotgun (WGS) entry which is preliminary data.</text>
</comment>
<keyword evidence="5" id="KW-0804">Transcription</keyword>
<dbReference type="PANTHER" id="PTHR13215">
    <property type="entry name" value="RNA POLYMERASE II TRANSCRIPTIONAL COACTIVATOR"/>
    <property type="match status" value="1"/>
</dbReference>
<dbReference type="EMBL" id="JAPFFF010000003">
    <property type="protein sequence ID" value="KAK8893607.1"/>
    <property type="molecule type" value="Genomic_DNA"/>
</dbReference>